<name>A0ABQ7QHD6_PLUXY</name>
<reference evidence="2 3" key="1">
    <citation type="submission" date="2021-06" db="EMBL/GenBank/DDBJ databases">
        <title>A haploid diamondback moth (Plutella xylostella L.) genome assembly resolves 31 chromosomes and identifies a diamide resistance mutation.</title>
        <authorList>
            <person name="Ward C.M."/>
            <person name="Perry K.D."/>
            <person name="Baker G."/>
            <person name="Powis K."/>
            <person name="Heckel D.G."/>
            <person name="Baxter S.W."/>
        </authorList>
    </citation>
    <scope>NUCLEOTIDE SEQUENCE [LARGE SCALE GENOMIC DNA]</scope>
    <source>
        <strain evidence="2 3">LV</strain>
        <tissue evidence="2">Single pupa</tissue>
    </source>
</reference>
<gene>
    <name evidence="2" type="ORF">JYU34_011602</name>
</gene>
<evidence type="ECO:0000313" key="2">
    <source>
        <dbReference type="EMBL" id="KAG7304621.1"/>
    </source>
</evidence>
<evidence type="ECO:0000256" key="1">
    <source>
        <dbReference type="SAM" id="MobiDB-lite"/>
    </source>
</evidence>
<proteinExistence type="predicted"/>
<organism evidence="2 3">
    <name type="scientific">Plutella xylostella</name>
    <name type="common">Diamondback moth</name>
    <name type="synonym">Plutella maculipennis</name>
    <dbReference type="NCBI Taxonomy" id="51655"/>
    <lineage>
        <taxon>Eukaryota</taxon>
        <taxon>Metazoa</taxon>
        <taxon>Ecdysozoa</taxon>
        <taxon>Arthropoda</taxon>
        <taxon>Hexapoda</taxon>
        <taxon>Insecta</taxon>
        <taxon>Pterygota</taxon>
        <taxon>Neoptera</taxon>
        <taxon>Endopterygota</taxon>
        <taxon>Lepidoptera</taxon>
        <taxon>Glossata</taxon>
        <taxon>Ditrysia</taxon>
        <taxon>Yponomeutoidea</taxon>
        <taxon>Plutellidae</taxon>
        <taxon>Plutella</taxon>
    </lineage>
</organism>
<comment type="caution">
    <text evidence="2">The sequence shown here is derived from an EMBL/GenBank/DDBJ whole genome shotgun (WGS) entry which is preliminary data.</text>
</comment>
<keyword evidence="3" id="KW-1185">Reference proteome</keyword>
<feature type="compositionally biased region" description="Pro residues" evidence="1">
    <location>
        <begin position="9"/>
        <end position="25"/>
    </location>
</feature>
<dbReference type="EMBL" id="JAHIBW010000015">
    <property type="protein sequence ID" value="KAG7304621.1"/>
    <property type="molecule type" value="Genomic_DNA"/>
</dbReference>
<accession>A0ABQ7QHD6</accession>
<dbReference type="Proteomes" id="UP000823941">
    <property type="component" value="Chromosome 15"/>
</dbReference>
<sequence>MSVAGPAVSPAPPAPPAAPAAPAPPGGQKYTVRFMCSCSAGLVASSTSVGGLTCVHTRSW</sequence>
<feature type="region of interest" description="Disordered" evidence="1">
    <location>
        <begin position="1"/>
        <end position="25"/>
    </location>
</feature>
<evidence type="ECO:0000313" key="3">
    <source>
        <dbReference type="Proteomes" id="UP000823941"/>
    </source>
</evidence>
<protein>
    <submittedName>
        <fullName evidence="2">Uncharacterized protein</fullName>
    </submittedName>
</protein>